<proteinExistence type="predicted"/>
<dbReference type="AlphaFoldDB" id="L8H0W4"/>
<name>L8H0W4_ACACF</name>
<sequence>MKDALKRRFTVHKPQFTSDVVDAFEKIKSFSRGGYLLKIERVPEKETSSDHGGQEASLVVKWRAPIDHPTSDWIGIWPMGSSRAVRKLGRMMQGSDETPTRSHTSQPVAGKCWAFVPKGRKGIVTFSGDKLPAWEGRFRINYVLEGDPWSEQTIALQGPEFNIVDDKCAPCPRQELKGSSGGGPLSPRTGGMTFSLSYEAPTAVDEEEKQRAWREDWLASVEEADQARLLEWEAKRLPCQKGGQTLAEVTFKVPQQIRSLRSRNDSSSDSDSEAEEEEREDEEGSGSRQVTWKEKERTLTMKSEDGRGVIEGWKKNSRGGKKELRRSTSDNEPGIDAEAPRLQSSASFSPVVSIIDIDGTETVVKAPKEKQERRRGGSLRRKKPEATIALTHSSPSSIPVLHLSPTPFAEASHSLESLTLSPSFSPVSSAASSPAARPAVFCEESPPADLLGEKKFKSSIKSAKKKKKKKESAIRSPKGSKVAKASDDAKQQQQQPTHTTTTTTTSSGATTSGSDVVVRPAPGPSVESDEPRSERSRGATTMERAKTKATADELKQKKKWQEQKKDGQVEEELITMQRGEHRDLFGVTERYQIEMGRVTFSEEFIFYFLIFALVVFLIFHNAFHELRLVLIGHK</sequence>
<dbReference type="KEGG" id="acan:ACA1_037490"/>
<dbReference type="OrthoDB" id="4583at2759"/>
<protein>
    <submittedName>
        <fullName evidence="3">Uncharacterized protein</fullName>
    </submittedName>
</protein>
<feature type="region of interest" description="Disordered" evidence="1">
    <location>
        <begin position="363"/>
        <end position="401"/>
    </location>
</feature>
<accession>L8H0W4</accession>
<keyword evidence="4" id="KW-1185">Reference proteome</keyword>
<feature type="compositionally biased region" description="Low complexity" evidence="1">
    <location>
        <begin position="421"/>
        <end position="439"/>
    </location>
</feature>
<feature type="compositionally biased region" description="Basic and acidic residues" evidence="1">
    <location>
        <begin position="529"/>
        <end position="568"/>
    </location>
</feature>
<feature type="region of interest" description="Disordered" evidence="1">
    <location>
        <begin position="420"/>
        <end position="439"/>
    </location>
</feature>
<keyword evidence="2" id="KW-0472">Membrane</keyword>
<keyword evidence="2" id="KW-0812">Transmembrane</keyword>
<feature type="transmembrane region" description="Helical" evidence="2">
    <location>
        <begin position="604"/>
        <end position="623"/>
    </location>
</feature>
<evidence type="ECO:0000313" key="3">
    <source>
        <dbReference type="EMBL" id="ELR18895.1"/>
    </source>
</evidence>
<dbReference type="RefSeq" id="XP_004340954.1">
    <property type="nucleotide sequence ID" value="XM_004340906.1"/>
</dbReference>
<feature type="compositionally biased region" description="Basic and acidic residues" evidence="1">
    <location>
        <begin position="366"/>
        <end position="375"/>
    </location>
</feature>
<dbReference type="EMBL" id="KB007940">
    <property type="protein sequence ID" value="ELR18895.1"/>
    <property type="molecule type" value="Genomic_DNA"/>
</dbReference>
<organism evidence="3 4">
    <name type="scientific">Acanthamoeba castellanii (strain ATCC 30010 / Neff)</name>
    <dbReference type="NCBI Taxonomy" id="1257118"/>
    <lineage>
        <taxon>Eukaryota</taxon>
        <taxon>Amoebozoa</taxon>
        <taxon>Discosea</taxon>
        <taxon>Longamoebia</taxon>
        <taxon>Centramoebida</taxon>
        <taxon>Acanthamoebidae</taxon>
        <taxon>Acanthamoeba</taxon>
    </lineage>
</organism>
<feature type="compositionally biased region" description="Low complexity" evidence="1">
    <location>
        <begin position="491"/>
        <end position="518"/>
    </location>
</feature>
<dbReference type="GeneID" id="14919664"/>
<dbReference type="Proteomes" id="UP000011083">
    <property type="component" value="Unassembled WGS sequence"/>
</dbReference>
<evidence type="ECO:0000313" key="4">
    <source>
        <dbReference type="Proteomes" id="UP000011083"/>
    </source>
</evidence>
<feature type="region of interest" description="Disordered" evidence="1">
    <location>
        <begin position="444"/>
        <end position="568"/>
    </location>
</feature>
<gene>
    <name evidence="3" type="ORF">ACA1_037490</name>
</gene>
<dbReference type="VEuPathDB" id="AmoebaDB:ACA1_037490"/>
<evidence type="ECO:0000256" key="2">
    <source>
        <dbReference type="SAM" id="Phobius"/>
    </source>
</evidence>
<keyword evidence="2" id="KW-1133">Transmembrane helix</keyword>
<feature type="compositionally biased region" description="Acidic residues" evidence="1">
    <location>
        <begin position="268"/>
        <end position="284"/>
    </location>
</feature>
<reference evidence="3 4" key="1">
    <citation type="journal article" date="2013" name="Genome Biol.">
        <title>Genome of Acanthamoeba castellanii highlights extensive lateral gene transfer and early evolution of tyrosine kinase signaling.</title>
        <authorList>
            <person name="Clarke M."/>
            <person name="Lohan A.J."/>
            <person name="Liu B."/>
            <person name="Lagkouvardos I."/>
            <person name="Roy S."/>
            <person name="Zafar N."/>
            <person name="Bertelli C."/>
            <person name="Schilde C."/>
            <person name="Kianianmomeni A."/>
            <person name="Burglin T.R."/>
            <person name="Frech C."/>
            <person name="Turcotte B."/>
            <person name="Kopec K.O."/>
            <person name="Synnott J.M."/>
            <person name="Choo C."/>
            <person name="Paponov I."/>
            <person name="Finkler A."/>
            <person name="Soon Heng Tan C."/>
            <person name="Hutchins A.P."/>
            <person name="Weinmeier T."/>
            <person name="Rattei T."/>
            <person name="Chu J.S."/>
            <person name="Gimenez G."/>
            <person name="Irimia M."/>
            <person name="Rigden D.J."/>
            <person name="Fitzpatrick D.A."/>
            <person name="Lorenzo-Morales J."/>
            <person name="Bateman A."/>
            <person name="Chiu C.H."/>
            <person name="Tang P."/>
            <person name="Hegemann P."/>
            <person name="Fromm H."/>
            <person name="Raoult D."/>
            <person name="Greub G."/>
            <person name="Miranda-Saavedra D."/>
            <person name="Chen N."/>
            <person name="Nash P."/>
            <person name="Ginger M.L."/>
            <person name="Horn M."/>
            <person name="Schaap P."/>
            <person name="Caler L."/>
            <person name="Loftus B."/>
        </authorList>
    </citation>
    <scope>NUCLEOTIDE SEQUENCE [LARGE SCALE GENOMIC DNA]</scope>
    <source>
        <strain evidence="3 4">Neff</strain>
    </source>
</reference>
<feature type="compositionally biased region" description="Basic and acidic residues" evidence="1">
    <location>
        <begin position="291"/>
        <end position="329"/>
    </location>
</feature>
<evidence type="ECO:0000256" key="1">
    <source>
        <dbReference type="SAM" id="MobiDB-lite"/>
    </source>
</evidence>
<feature type="region of interest" description="Disordered" evidence="1">
    <location>
        <begin position="258"/>
        <end position="347"/>
    </location>
</feature>